<accession>A0A0E9XG67</accession>
<name>A0A0E9XG67_ANGAN</name>
<dbReference type="AlphaFoldDB" id="A0A0E9XG67"/>
<sequence length="78" mass="9178">MLIISMPIQSAVVSEKLVTGANHSISADSVSWVFHYYESYLLKKYYSGFMSKIDRVHKICLKNVWKIYIFSFQMFEKT</sequence>
<proteinExistence type="predicted"/>
<reference evidence="1" key="1">
    <citation type="submission" date="2014-11" db="EMBL/GenBank/DDBJ databases">
        <authorList>
            <person name="Amaro Gonzalez C."/>
        </authorList>
    </citation>
    <scope>NUCLEOTIDE SEQUENCE</scope>
</reference>
<dbReference type="EMBL" id="GBXM01006918">
    <property type="protein sequence ID" value="JAI01660.1"/>
    <property type="molecule type" value="Transcribed_RNA"/>
</dbReference>
<protein>
    <submittedName>
        <fullName evidence="1">Uncharacterized protein</fullName>
    </submittedName>
</protein>
<evidence type="ECO:0000313" key="1">
    <source>
        <dbReference type="EMBL" id="JAI01660.1"/>
    </source>
</evidence>
<reference evidence="1" key="2">
    <citation type="journal article" date="2015" name="Fish Shellfish Immunol.">
        <title>Early steps in the European eel (Anguilla anguilla)-Vibrio vulnificus interaction in the gills: Role of the RtxA13 toxin.</title>
        <authorList>
            <person name="Callol A."/>
            <person name="Pajuelo D."/>
            <person name="Ebbesson L."/>
            <person name="Teles M."/>
            <person name="MacKenzie S."/>
            <person name="Amaro C."/>
        </authorList>
    </citation>
    <scope>NUCLEOTIDE SEQUENCE</scope>
</reference>
<organism evidence="1">
    <name type="scientific">Anguilla anguilla</name>
    <name type="common">European freshwater eel</name>
    <name type="synonym">Muraena anguilla</name>
    <dbReference type="NCBI Taxonomy" id="7936"/>
    <lineage>
        <taxon>Eukaryota</taxon>
        <taxon>Metazoa</taxon>
        <taxon>Chordata</taxon>
        <taxon>Craniata</taxon>
        <taxon>Vertebrata</taxon>
        <taxon>Euteleostomi</taxon>
        <taxon>Actinopterygii</taxon>
        <taxon>Neopterygii</taxon>
        <taxon>Teleostei</taxon>
        <taxon>Anguilliformes</taxon>
        <taxon>Anguillidae</taxon>
        <taxon>Anguilla</taxon>
    </lineage>
</organism>